<dbReference type="InterPro" id="IPR033738">
    <property type="entry name" value="AsnB_N"/>
</dbReference>
<evidence type="ECO:0000259" key="10">
    <source>
        <dbReference type="PROSITE" id="PS51278"/>
    </source>
</evidence>
<name>A0A512B896_9BACT</name>
<dbReference type="RefSeq" id="WP_147202213.1">
    <property type="nucleotide sequence ID" value="NZ_BJYT01000001.1"/>
</dbReference>
<dbReference type="PANTHER" id="PTHR43284">
    <property type="entry name" value="ASPARAGINE SYNTHETASE (GLUTAMINE-HYDROLYZING)"/>
    <property type="match status" value="1"/>
</dbReference>
<dbReference type="SUPFAM" id="SSF52402">
    <property type="entry name" value="Adenine nucleotide alpha hydrolases-like"/>
    <property type="match status" value="1"/>
</dbReference>
<dbReference type="GO" id="GO:0004066">
    <property type="term" value="F:asparagine synthase (glutamine-hydrolyzing) activity"/>
    <property type="evidence" value="ECO:0007669"/>
    <property type="project" value="UniProtKB-EC"/>
</dbReference>
<evidence type="ECO:0000256" key="3">
    <source>
        <dbReference type="ARBA" id="ARBA00012737"/>
    </source>
</evidence>
<reference evidence="11 12" key="1">
    <citation type="submission" date="2019-07" db="EMBL/GenBank/DDBJ databases">
        <title>Whole genome shotgun sequence of Segetibacter aerophilus NBRC 106135.</title>
        <authorList>
            <person name="Hosoyama A."/>
            <person name="Uohara A."/>
            <person name="Ohji S."/>
            <person name="Ichikawa N."/>
        </authorList>
    </citation>
    <scope>NUCLEOTIDE SEQUENCE [LARGE SCALE GENOMIC DNA]</scope>
    <source>
        <strain evidence="11 12">NBRC 106135</strain>
    </source>
</reference>
<dbReference type="InterPro" id="IPR014729">
    <property type="entry name" value="Rossmann-like_a/b/a_fold"/>
</dbReference>
<evidence type="ECO:0000256" key="7">
    <source>
        <dbReference type="ARBA" id="ARBA00048741"/>
    </source>
</evidence>
<keyword evidence="5 9" id="KW-0067">ATP-binding</keyword>
<organism evidence="11 12">
    <name type="scientific">Segetibacter aerophilus</name>
    <dbReference type="NCBI Taxonomy" id="670293"/>
    <lineage>
        <taxon>Bacteria</taxon>
        <taxon>Pseudomonadati</taxon>
        <taxon>Bacteroidota</taxon>
        <taxon>Chitinophagia</taxon>
        <taxon>Chitinophagales</taxon>
        <taxon>Chitinophagaceae</taxon>
        <taxon>Segetibacter</taxon>
    </lineage>
</organism>
<dbReference type="Gene3D" id="3.40.50.620">
    <property type="entry name" value="HUPs"/>
    <property type="match status" value="1"/>
</dbReference>
<dbReference type="EC" id="6.3.5.4" evidence="3"/>
<dbReference type="CDD" id="cd01991">
    <property type="entry name" value="Asn_synthase_B_C"/>
    <property type="match status" value="1"/>
</dbReference>
<feature type="domain" description="Glutamine amidotransferase type-2" evidence="10">
    <location>
        <begin position="2"/>
        <end position="207"/>
    </location>
</feature>
<keyword evidence="6 8" id="KW-0315">Glutamine amidotransferase</keyword>
<dbReference type="GO" id="GO:0005524">
    <property type="term" value="F:ATP binding"/>
    <property type="evidence" value="ECO:0007669"/>
    <property type="project" value="UniProtKB-KW"/>
</dbReference>
<dbReference type="PIRSF" id="PIRSF001589">
    <property type="entry name" value="Asn_synthetase_glu-h"/>
    <property type="match status" value="1"/>
</dbReference>
<dbReference type="Gene3D" id="3.60.20.10">
    <property type="entry name" value="Glutamine Phosphoribosylpyrophosphate, subunit 1, domain 1"/>
    <property type="match status" value="1"/>
</dbReference>
<evidence type="ECO:0000313" key="11">
    <source>
        <dbReference type="EMBL" id="GEO08178.1"/>
    </source>
</evidence>
<evidence type="ECO:0000313" key="12">
    <source>
        <dbReference type="Proteomes" id="UP000321513"/>
    </source>
</evidence>
<dbReference type="GO" id="GO:0005829">
    <property type="term" value="C:cytosol"/>
    <property type="evidence" value="ECO:0007669"/>
    <property type="project" value="TreeGrafter"/>
</dbReference>
<dbReference type="OrthoDB" id="9763290at2"/>
<keyword evidence="4 9" id="KW-0547">Nucleotide-binding</keyword>
<evidence type="ECO:0000256" key="2">
    <source>
        <dbReference type="ARBA" id="ARBA00005752"/>
    </source>
</evidence>
<comment type="caution">
    <text evidence="11">The sequence shown here is derived from an EMBL/GenBank/DDBJ whole genome shotgun (WGS) entry which is preliminary data.</text>
</comment>
<accession>A0A512B896</accession>
<dbReference type="InterPro" id="IPR017932">
    <property type="entry name" value="GATase_2_dom"/>
</dbReference>
<proteinExistence type="inferred from homology"/>
<protein>
    <recommendedName>
        <fullName evidence="3">asparagine synthase (glutamine-hydrolyzing)</fullName>
        <ecNumber evidence="3">6.3.5.4</ecNumber>
    </recommendedName>
</protein>
<dbReference type="GO" id="GO:0006529">
    <property type="term" value="P:asparagine biosynthetic process"/>
    <property type="evidence" value="ECO:0007669"/>
    <property type="project" value="UniProtKB-KW"/>
</dbReference>
<dbReference type="PROSITE" id="PS51278">
    <property type="entry name" value="GATASE_TYPE_2"/>
    <property type="match status" value="1"/>
</dbReference>
<keyword evidence="8" id="KW-0028">Amino-acid biosynthesis</keyword>
<gene>
    <name evidence="11" type="primary">asnB_1</name>
    <name evidence="11" type="ORF">SAE01_06740</name>
</gene>
<keyword evidence="8" id="KW-0061">Asparagine biosynthesis</keyword>
<comment type="similarity">
    <text evidence="2">Belongs to the asparagine synthetase family.</text>
</comment>
<dbReference type="CDD" id="cd00712">
    <property type="entry name" value="AsnB"/>
    <property type="match status" value="1"/>
</dbReference>
<dbReference type="Pfam" id="PF00733">
    <property type="entry name" value="Asn_synthase"/>
    <property type="match status" value="1"/>
</dbReference>
<dbReference type="InterPro" id="IPR029055">
    <property type="entry name" value="Ntn_hydrolases_N"/>
</dbReference>
<evidence type="ECO:0000256" key="6">
    <source>
        <dbReference type="ARBA" id="ARBA00022962"/>
    </source>
</evidence>
<evidence type="ECO:0000256" key="1">
    <source>
        <dbReference type="ARBA" id="ARBA00005187"/>
    </source>
</evidence>
<dbReference type="PANTHER" id="PTHR43284:SF1">
    <property type="entry name" value="ASPARAGINE SYNTHETASE"/>
    <property type="match status" value="1"/>
</dbReference>
<feature type="binding site" evidence="9">
    <location>
        <position position="285"/>
    </location>
    <ligand>
        <name>ATP</name>
        <dbReference type="ChEBI" id="CHEBI:30616"/>
    </ligand>
</feature>
<dbReference type="SUPFAM" id="SSF56235">
    <property type="entry name" value="N-terminal nucleophile aminohydrolases (Ntn hydrolases)"/>
    <property type="match status" value="1"/>
</dbReference>
<dbReference type="InterPro" id="IPR001962">
    <property type="entry name" value="Asn_synthase"/>
</dbReference>
<dbReference type="AlphaFoldDB" id="A0A512B896"/>
<evidence type="ECO:0000256" key="9">
    <source>
        <dbReference type="PIRSR" id="PIRSR001589-2"/>
    </source>
</evidence>
<comment type="pathway">
    <text evidence="1">Amino-acid biosynthesis; L-asparagine biosynthesis; L-asparagine from L-aspartate (L-Gln route): step 1/1.</text>
</comment>
<evidence type="ECO:0000256" key="4">
    <source>
        <dbReference type="ARBA" id="ARBA00022741"/>
    </source>
</evidence>
<feature type="active site" description="For GATase activity" evidence="8">
    <location>
        <position position="2"/>
    </location>
</feature>
<keyword evidence="12" id="KW-1185">Reference proteome</keyword>
<dbReference type="InterPro" id="IPR051786">
    <property type="entry name" value="ASN_synthetase/amidase"/>
</dbReference>
<evidence type="ECO:0000256" key="5">
    <source>
        <dbReference type="ARBA" id="ARBA00022840"/>
    </source>
</evidence>
<feature type="binding site" evidence="9">
    <location>
        <position position="95"/>
    </location>
    <ligand>
        <name>L-glutamine</name>
        <dbReference type="ChEBI" id="CHEBI:58359"/>
    </ligand>
</feature>
<comment type="catalytic activity">
    <reaction evidence="7">
        <text>L-aspartate + L-glutamine + ATP + H2O = L-asparagine + L-glutamate + AMP + diphosphate + H(+)</text>
        <dbReference type="Rhea" id="RHEA:12228"/>
        <dbReference type="ChEBI" id="CHEBI:15377"/>
        <dbReference type="ChEBI" id="CHEBI:15378"/>
        <dbReference type="ChEBI" id="CHEBI:29985"/>
        <dbReference type="ChEBI" id="CHEBI:29991"/>
        <dbReference type="ChEBI" id="CHEBI:30616"/>
        <dbReference type="ChEBI" id="CHEBI:33019"/>
        <dbReference type="ChEBI" id="CHEBI:58048"/>
        <dbReference type="ChEBI" id="CHEBI:58359"/>
        <dbReference type="ChEBI" id="CHEBI:456215"/>
        <dbReference type="EC" id="6.3.5.4"/>
    </reaction>
</comment>
<dbReference type="EMBL" id="BJYT01000001">
    <property type="protein sequence ID" value="GEO08178.1"/>
    <property type="molecule type" value="Genomic_DNA"/>
</dbReference>
<evidence type="ECO:0000256" key="8">
    <source>
        <dbReference type="PIRSR" id="PIRSR001589-1"/>
    </source>
</evidence>
<dbReference type="Proteomes" id="UP000321513">
    <property type="component" value="Unassembled WGS sequence"/>
</dbReference>
<dbReference type="InterPro" id="IPR006426">
    <property type="entry name" value="Asn_synth_AEB"/>
</dbReference>
<dbReference type="NCBIfam" id="TIGR01536">
    <property type="entry name" value="asn_synth_AEB"/>
    <property type="match status" value="1"/>
</dbReference>
<feature type="binding site" evidence="9">
    <location>
        <begin position="358"/>
        <end position="359"/>
    </location>
    <ligand>
        <name>ATP</name>
        <dbReference type="ChEBI" id="CHEBI:30616"/>
    </ligand>
</feature>
<dbReference type="Pfam" id="PF13537">
    <property type="entry name" value="GATase_7"/>
    <property type="match status" value="1"/>
</dbReference>
<sequence>MCGIVGSINNDLSNEVVQLTCHRGPDEFGLKKILIGSFSVQLFHHRLSILDLSNNGSQPMTSSDGQGIIIFNGEIYNHLQLRDTLKNVHFKGHSDTETLVNFCRKECTHHSLSKLNGIFGFAYLDITNKKIFLARDRFGIKPLYYHFKGNQLLFSSEIRTIISEVEPRYSIGVITTALQIRHVPAPQTLLKDIFKVEPGQLITIDLDDTFSISKSYYADLPRKKRLFDGTKKRLVVEYGQLLEKAVERQLLSDVEVGVFLSGGVDSSLIAAIAKTKVENIKGFTVGFDDKLLDERASASETASYLNIEHYTEEVKFDNFFEEFEHIVNIIEEPADTGSIFPMYALSKLAASKVKVVLSGQGADEPLGGYNKYKALPAVDFLVKAPVLPRLFGYCAKYIKHRDLRRIFSSVGSSSNLDAYFEFNSLFGNHALHELMNKNEIESVSSKYYSALRNYHTVLKSKNNLPLRRSDLFPYLDTRTKLPETLLNYTDKITMHFGLECRVPMLDNDLVEFIESLPRKYRYSYRNGKIIHKEFARNYLPEEMVNRKKLAFHGPSKDYIRRKSAEIKVWLIQNDNRFFWRIFNKDAIIKLVDEHALFGNREKEIILIISTILLTSKQRTTSHANKSLLNIIDIATCLGACAEYF</sequence>